<feature type="repeat" description="NHL" evidence="2">
    <location>
        <begin position="125"/>
        <end position="161"/>
    </location>
</feature>
<dbReference type="InterPro" id="IPR036179">
    <property type="entry name" value="Ig-like_dom_sf"/>
</dbReference>
<gene>
    <name evidence="4" type="ORF">F0P93_27870</name>
</gene>
<dbReference type="GO" id="GO:0008270">
    <property type="term" value="F:zinc ion binding"/>
    <property type="evidence" value="ECO:0007669"/>
    <property type="project" value="UniProtKB-KW"/>
</dbReference>
<dbReference type="InterPro" id="IPR007110">
    <property type="entry name" value="Ig-like_dom"/>
</dbReference>
<organism evidence="4 5">
    <name type="scientific">Larkinella humicola</name>
    <dbReference type="NCBI Taxonomy" id="2607654"/>
    <lineage>
        <taxon>Bacteria</taxon>
        <taxon>Pseudomonadati</taxon>
        <taxon>Bacteroidota</taxon>
        <taxon>Cytophagia</taxon>
        <taxon>Cytophagales</taxon>
        <taxon>Spirosomataceae</taxon>
        <taxon>Larkinella</taxon>
    </lineage>
</organism>
<dbReference type="InterPro" id="IPR013783">
    <property type="entry name" value="Ig-like_fold"/>
</dbReference>
<dbReference type="Pfam" id="PF01436">
    <property type="entry name" value="NHL"/>
    <property type="match status" value="2"/>
</dbReference>
<evidence type="ECO:0000256" key="1">
    <source>
        <dbReference type="ARBA" id="ARBA00022737"/>
    </source>
</evidence>
<dbReference type="InterPro" id="IPR050952">
    <property type="entry name" value="TRIM-NHL_E3_ligases"/>
</dbReference>
<evidence type="ECO:0000259" key="3">
    <source>
        <dbReference type="PROSITE" id="PS50835"/>
    </source>
</evidence>
<evidence type="ECO:0000313" key="4">
    <source>
        <dbReference type="EMBL" id="KAA9346405.1"/>
    </source>
</evidence>
<reference evidence="4 5" key="1">
    <citation type="submission" date="2019-09" db="EMBL/GenBank/DDBJ databases">
        <title>Genome Sequence of Larkinella sp MA1.</title>
        <authorList>
            <person name="Srinivasan S."/>
        </authorList>
    </citation>
    <scope>NUCLEOTIDE SEQUENCE [LARGE SCALE GENOMIC DNA]</scope>
    <source>
        <strain evidence="4 5">MA1</strain>
    </source>
</reference>
<dbReference type="Gene3D" id="2.60.40.10">
    <property type="entry name" value="Immunoglobulins"/>
    <property type="match status" value="1"/>
</dbReference>
<name>A0A5N1J6R2_9BACT</name>
<feature type="repeat" description="NHL" evidence="2">
    <location>
        <begin position="76"/>
        <end position="111"/>
    </location>
</feature>
<evidence type="ECO:0000313" key="5">
    <source>
        <dbReference type="Proteomes" id="UP000326344"/>
    </source>
</evidence>
<dbReference type="SUPFAM" id="SSF48726">
    <property type="entry name" value="Immunoglobulin"/>
    <property type="match status" value="1"/>
</dbReference>
<evidence type="ECO:0000256" key="2">
    <source>
        <dbReference type="PROSITE-ProRule" id="PRU00504"/>
    </source>
</evidence>
<dbReference type="CDD" id="cd05819">
    <property type="entry name" value="NHL"/>
    <property type="match status" value="1"/>
</dbReference>
<dbReference type="Gene3D" id="2.120.10.30">
    <property type="entry name" value="TolB, C-terminal domain"/>
    <property type="match status" value="2"/>
</dbReference>
<dbReference type="PROSITE" id="PS50835">
    <property type="entry name" value="IG_LIKE"/>
    <property type="match status" value="1"/>
</dbReference>
<dbReference type="PROSITE" id="PS51125">
    <property type="entry name" value="NHL"/>
    <property type="match status" value="3"/>
</dbReference>
<sequence length="475" mass="50020">MVDLNRARRRFLHGDCTPFQIHSQPNSSMRFMKTVLPYRPTLRTRTRPLFRLALLLGLLPLKLLAQFCPNGVTVAGGNGQLPNPEFVVVDAAGNVYVSDRNLDRIMKFPPNSTQGEVFAGGNGEGAGLNQLNQPRGLALDQQGNLLVADRENDRVLLFPPNSTSLTLGTVVAGGNEEGNGSTQLYNPTDLTLDQQGYLYVYSSGINRVVKFPPNSTSATSGTTVAGGNNSGPNLNQIDGCDGIAVDQDGNLYVSDMFNYRVLKFPPNSTSLTSGTIVAGGNGRGSGSDQLFIPYDIVVDGSGNLYVADQGNSRVQVFPLGSTSLTAGTTLVGNNQLASSKGLFLNGNGDLFVVDGVNNRVLRFSPFRFTGQPPTSQTVCTGATVTATVSVSGTVSGYQWYKDNVSLGTSQQQATLSLTGVDTDDAGSYYVVVTGCSSLTSTAFALTVNEALTVSISPSTTAGSAGSLPARREPTP</sequence>
<dbReference type="Gene3D" id="2.40.10.500">
    <property type="match status" value="1"/>
</dbReference>
<feature type="repeat" description="NHL" evidence="2">
    <location>
        <begin position="283"/>
        <end position="320"/>
    </location>
</feature>
<dbReference type="AlphaFoldDB" id="A0A5N1J6R2"/>
<keyword evidence="5" id="KW-1185">Reference proteome</keyword>
<dbReference type="InterPro" id="IPR001258">
    <property type="entry name" value="NHL_repeat"/>
</dbReference>
<dbReference type="PANTHER" id="PTHR24104">
    <property type="entry name" value="E3 UBIQUITIN-PROTEIN LIGASE NHLRC1-RELATED"/>
    <property type="match status" value="1"/>
</dbReference>
<keyword evidence="1" id="KW-0677">Repeat</keyword>
<comment type="caution">
    <text evidence="4">The sequence shown here is derived from an EMBL/GenBank/DDBJ whole genome shotgun (WGS) entry which is preliminary data.</text>
</comment>
<dbReference type="EMBL" id="VTWS01000010">
    <property type="protein sequence ID" value="KAA9346405.1"/>
    <property type="molecule type" value="Genomic_DNA"/>
</dbReference>
<dbReference type="SUPFAM" id="SSF63829">
    <property type="entry name" value="Calcium-dependent phosphotriesterase"/>
    <property type="match status" value="1"/>
</dbReference>
<dbReference type="PANTHER" id="PTHR24104:SF25">
    <property type="entry name" value="PROTEIN LIN-41"/>
    <property type="match status" value="1"/>
</dbReference>
<accession>A0A5N1J6R2</accession>
<dbReference type="Proteomes" id="UP000326344">
    <property type="component" value="Unassembled WGS sequence"/>
</dbReference>
<protein>
    <recommendedName>
        <fullName evidence="3">Ig-like domain-containing protein</fullName>
    </recommendedName>
</protein>
<dbReference type="InterPro" id="IPR011042">
    <property type="entry name" value="6-blade_b-propeller_TolB-like"/>
</dbReference>
<proteinExistence type="predicted"/>
<feature type="domain" description="Ig-like" evidence="3">
    <location>
        <begin position="365"/>
        <end position="446"/>
    </location>
</feature>